<keyword evidence="3" id="KW-1185">Reference proteome</keyword>
<comment type="caution">
    <text evidence="2">The sequence shown here is derived from an EMBL/GenBank/DDBJ whole genome shotgun (WGS) entry which is preliminary data.</text>
</comment>
<protein>
    <submittedName>
        <fullName evidence="2">Helix-turn-helix domain-containing protein</fullName>
    </submittedName>
</protein>
<sequence>MITPKDLVNLPVIGDVVVLAAPEATPHRAVKEIAILDAEALTGDYDSFYPGDAVFSSLGFSGGNEAFIDEAILGLIGRDVACIFIKGAIPYEPSERVIAASCRRRVPLVRYGSGPLEQIISEARSLIAEDARDDRAEEQLRQLMKLRGTCDLRRRFADVTGLGGSVVQAVALVADEGDPLVLAALKNQIAWVLPKVSPCFVTRFGDGLLALLASDDLAPLGEADAEALTAGFGTRCAAGLSEALGVDWADGAIAEALGCCAIARATSRLVVSWGTLGPDAFRIARGNGLLLERACAAGLGRLVASDAETGSNLVESMRAYVECGGETTLAAERLCQHPNSVRNRVNRARAVLAMENATDKQLFAYLSMIFL</sequence>
<evidence type="ECO:0000259" key="1">
    <source>
        <dbReference type="Pfam" id="PF13556"/>
    </source>
</evidence>
<dbReference type="RefSeq" id="WP_338209751.1">
    <property type="nucleotide sequence ID" value="NZ_JAYMFF010000008.1"/>
</dbReference>
<dbReference type="InterPro" id="IPR051448">
    <property type="entry name" value="CdaR-like_regulators"/>
</dbReference>
<dbReference type="Pfam" id="PF13556">
    <property type="entry name" value="HTH_30"/>
    <property type="match status" value="1"/>
</dbReference>
<evidence type="ECO:0000313" key="3">
    <source>
        <dbReference type="Proteomes" id="UP001349994"/>
    </source>
</evidence>
<dbReference type="Gene3D" id="1.10.10.2840">
    <property type="entry name" value="PucR C-terminal helix-turn-helix domain"/>
    <property type="match status" value="1"/>
</dbReference>
<dbReference type="EMBL" id="JAYMFF010000008">
    <property type="protein sequence ID" value="MEC4175772.1"/>
    <property type="molecule type" value="Genomic_DNA"/>
</dbReference>
<feature type="domain" description="PucR C-terminal helix-turn-helix" evidence="1">
    <location>
        <begin position="313"/>
        <end position="358"/>
    </location>
</feature>
<reference evidence="2 3" key="1">
    <citation type="submission" date="2024-01" db="EMBL/GenBank/DDBJ databases">
        <title>novel species in genus Adlercreutzia.</title>
        <authorList>
            <person name="Liu X."/>
        </authorList>
    </citation>
    <scope>NUCLEOTIDE SEQUENCE [LARGE SCALE GENOMIC DNA]</scope>
    <source>
        <strain evidence="2 3">R7</strain>
    </source>
</reference>
<evidence type="ECO:0000313" key="2">
    <source>
        <dbReference type="EMBL" id="MEC4175772.1"/>
    </source>
</evidence>
<dbReference type="PANTHER" id="PTHR33744">
    <property type="entry name" value="CARBOHYDRATE DIACID REGULATOR"/>
    <property type="match status" value="1"/>
</dbReference>
<organism evidence="2 3">
    <name type="scientific">Adlercreutzia wanghongyangiae</name>
    <dbReference type="NCBI Taxonomy" id="3111451"/>
    <lineage>
        <taxon>Bacteria</taxon>
        <taxon>Bacillati</taxon>
        <taxon>Actinomycetota</taxon>
        <taxon>Coriobacteriia</taxon>
        <taxon>Eggerthellales</taxon>
        <taxon>Eggerthellaceae</taxon>
        <taxon>Adlercreutzia</taxon>
    </lineage>
</organism>
<gene>
    <name evidence="2" type="ORF">VIN30_04850</name>
</gene>
<proteinExistence type="predicted"/>
<accession>A0ABU6IH58</accession>
<dbReference type="InterPro" id="IPR025736">
    <property type="entry name" value="PucR_C-HTH_dom"/>
</dbReference>
<dbReference type="Proteomes" id="UP001349994">
    <property type="component" value="Unassembled WGS sequence"/>
</dbReference>
<dbReference type="InterPro" id="IPR042070">
    <property type="entry name" value="PucR_C-HTH_sf"/>
</dbReference>
<dbReference type="PANTHER" id="PTHR33744:SF1">
    <property type="entry name" value="DNA-BINDING TRANSCRIPTIONAL ACTIVATOR ADER"/>
    <property type="match status" value="1"/>
</dbReference>
<name>A0ABU6IH58_9ACTN</name>